<proteinExistence type="predicted"/>
<keyword evidence="1" id="KW-0175">Coiled coil</keyword>
<protein>
    <submittedName>
        <fullName evidence="2">Uncharacterized protein</fullName>
    </submittedName>
</protein>
<dbReference type="EMBL" id="JAOPGA020000181">
    <property type="protein sequence ID" value="KAL0477473.1"/>
    <property type="molecule type" value="Genomic_DNA"/>
</dbReference>
<accession>A0AAW2YKD5</accession>
<keyword evidence="3" id="KW-1185">Reference proteome</keyword>
<evidence type="ECO:0000313" key="3">
    <source>
        <dbReference type="Proteomes" id="UP001431209"/>
    </source>
</evidence>
<comment type="caution">
    <text evidence="2">The sequence shown here is derived from an EMBL/GenBank/DDBJ whole genome shotgun (WGS) entry which is preliminary data.</text>
</comment>
<evidence type="ECO:0000313" key="2">
    <source>
        <dbReference type="EMBL" id="KAL0477473.1"/>
    </source>
</evidence>
<dbReference type="AlphaFoldDB" id="A0AAW2YKD5"/>
<name>A0AAW2YKD5_9EUKA</name>
<gene>
    <name evidence="2" type="ORF">AKO1_008208</name>
</gene>
<evidence type="ECO:0000256" key="1">
    <source>
        <dbReference type="SAM" id="Coils"/>
    </source>
</evidence>
<reference evidence="2 3" key="1">
    <citation type="submission" date="2024-03" db="EMBL/GenBank/DDBJ databases">
        <title>The Acrasis kona genome and developmental transcriptomes reveal deep origins of eukaryotic multicellular pathways.</title>
        <authorList>
            <person name="Sheikh S."/>
            <person name="Fu C.-J."/>
            <person name="Brown M.W."/>
            <person name="Baldauf S.L."/>
        </authorList>
    </citation>
    <scope>NUCLEOTIDE SEQUENCE [LARGE SCALE GENOMIC DNA]</scope>
    <source>
        <strain evidence="2 3">ATCC MYA-3509</strain>
    </source>
</reference>
<sequence>MMIRLTTPDVIKMFGQYTCQGALQCCDVLNKSQLVLSKIQPITLQERRLYEGHVPDMNMAEFHKLQSKSRGAAGGGSNATVNAVVDQIGDNIVDLSWSTRIDLIVYNCLRNSIAACRYVNQSIPFDCLVSCMDICTDMLKMMSSAKYRSDLLSTNHKRSGSEQSSVKSNVLSSAAGNQFHEEELQELEALDQNDEKRNKFLQSRLVLLKSICGVMQECLYLFVTSRHYDHDESHLAVDKINMRFTDMQQHSNNVFKKYRALGTHITDVHDLIKKVREWLNQQQKTSTTFTSPRVRN</sequence>
<dbReference type="Proteomes" id="UP001431209">
    <property type="component" value="Unassembled WGS sequence"/>
</dbReference>
<feature type="coiled-coil region" evidence="1">
    <location>
        <begin position="177"/>
        <end position="204"/>
    </location>
</feature>
<organism evidence="2 3">
    <name type="scientific">Acrasis kona</name>
    <dbReference type="NCBI Taxonomy" id="1008807"/>
    <lineage>
        <taxon>Eukaryota</taxon>
        <taxon>Discoba</taxon>
        <taxon>Heterolobosea</taxon>
        <taxon>Tetramitia</taxon>
        <taxon>Eutetramitia</taxon>
        <taxon>Acrasidae</taxon>
        <taxon>Acrasis</taxon>
    </lineage>
</organism>